<evidence type="ECO:0000313" key="5">
    <source>
        <dbReference type="Proteomes" id="UP000676079"/>
    </source>
</evidence>
<keyword evidence="5" id="KW-1185">Reference proteome</keyword>
<evidence type="ECO:0000259" key="3">
    <source>
        <dbReference type="Pfam" id="PF00772"/>
    </source>
</evidence>
<dbReference type="EMBL" id="CP074133">
    <property type="protein sequence ID" value="QUX20341.1"/>
    <property type="molecule type" value="Genomic_DNA"/>
</dbReference>
<dbReference type="InterPro" id="IPR016136">
    <property type="entry name" value="DNA_helicase_N/primase_C"/>
</dbReference>
<keyword evidence="1" id="KW-0235">DNA replication</keyword>
<dbReference type="InterPro" id="IPR036185">
    <property type="entry name" value="DNA_heli_DnaB-like_N_sf"/>
</dbReference>
<dbReference type="SUPFAM" id="SSF48024">
    <property type="entry name" value="N-terminal domain of DnaB helicase"/>
    <property type="match status" value="1"/>
</dbReference>
<name>A0ABX8BDM2_9ACTN</name>
<reference evidence="4 5" key="1">
    <citation type="submission" date="2021-05" db="EMBL/GenBank/DDBJ databases">
        <title>Direct Submission.</title>
        <authorList>
            <person name="Li K."/>
            <person name="Gao J."/>
        </authorList>
    </citation>
    <scope>NUCLEOTIDE SEQUENCE [LARGE SCALE GENOMIC DNA]</scope>
    <source>
        <strain evidence="4 5">Mg02</strain>
    </source>
</reference>
<dbReference type="Pfam" id="PF00772">
    <property type="entry name" value="DnaB"/>
    <property type="match status" value="1"/>
</dbReference>
<gene>
    <name evidence="4" type="ORF">KGD84_17590</name>
</gene>
<keyword evidence="2" id="KW-0238">DNA-binding</keyword>
<dbReference type="Proteomes" id="UP000676079">
    <property type="component" value="Chromosome"/>
</dbReference>
<dbReference type="Gene3D" id="1.10.860.10">
    <property type="entry name" value="DNAb Helicase, Chain A"/>
    <property type="match status" value="1"/>
</dbReference>
<dbReference type="Pfam" id="PF13481">
    <property type="entry name" value="AAA_25"/>
    <property type="match status" value="1"/>
</dbReference>
<evidence type="ECO:0000256" key="2">
    <source>
        <dbReference type="ARBA" id="ARBA00023125"/>
    </source>
</evidence>
<evidence type="ECO:0000313" key="4">
    <source>
        <dbReference type="EMBL" id="QUX20341.1"/>
    </source>
</evidence>
<dbReference type="Gene3D" id="3.40.50.300">
    <property type="entry name" value="P-loop containing nucleotide triphosphate hydrolases"/>
    <property type="match status" value="1"/>
</dbReference>
<evidence type="ECO:0000256" key="1">
    <source>
        <dbReference type="ARBA" id="ARBA00022705"/>
    </source>
</evidence>
<dbReference type="PANTHER" id="PTHR30153">
    <property type="entry name" value="REPLICATIVE DNA HELICASE DNAB"/>
    <property type="match status" value="1"/>
</dbReference>
<dbReference type="RefSeq" id="WP_220561536.1">
    <property type="nucleotide sequence ID" value="NZ_CP074133.1"/>
</dbReference>
<proteinExistence type="predicted"/>
<sequence length="424" mass="46928">MTYMPPHDIDAEMIALGSMLLSEHAAPQVASIVTAGDFFRPAHELLFHAIQRVRAEHGHANVPLLHDHLSKDGNDIAGVDLVYLFKLVEAVPTSANGPYFARKIRGLSVRRRVIATCTTVAQKAHLLPDEDPADAIAGLAQKAIDEFEAVRDYESGDNLETMTVDEFLAVPDEDYDWIVPGLLERGDRLMLTGAEGLGKSTLLRQLAITIAAGIHPFKHEHIDPKRVLIVDAENSDTQMRRKLRPLHAQARLQGRPIAENNLWIEPKLGALDLRQDKTVSWLLKRINLIKPDVLVIGPLYKLTPKALQTDDDTAPILAVLDMIRDKGICLLMEAHAGHALGAGGKRDYRPRGSASLMGWPEFGYGVRPADVEVEEGKRLVELTPWRGDRDERDWPDMLQSGGRWPWSIGFPGGVQPGNPYARSA</sequence>
<dbReference type="SUPFAM" id="SSF52540">
    <property type="entry name" value="P-loop containing nucleoside triphosphate hydrolases"/>
    <property type="match status" value="1"/>
</dbReference>
<protein>
    <submittedName>
        <fullName evidence="4">AAA family ATPase</fullName>
    </submittedName>
</protein>
<feature type="domain" description="DNA helicase DnaB-like N-terminal" evidence="3">
    <location>
        <begin position="5"/>
        <end position="105"/>
    </location>
</feature>
<organism evidence="4 5">
    <name type="scientific">Nocardiopsis changdeensis</name>
    <dbReference type="NCBI Taxonomy" id="2831969"/>
    <lineage>
        <taxon>Bacteria</taxon>
        <taxon>Bacillati</taxon>
        <taxon>Actinomycetota</taxon>
        <taxon>Actinomycetes</taxon>
        <taxon>Streptosporangiales</taxon>
        <taxon>Nocardiopsidaceae</taxon>
        <taxon>Nocardiopsis</taxon>
    </lineage>
</organism>
<dbReference type="InterPro" id="IPR027417">
    <property type="entry name" value="P-loop_NTPase"/>
</dbReference>
<accession>A0ABX8BDM2</accession>
<dbReference type="PANTHER" id="PTHR30153:SF2">
    <property type="entry name" value="REPLICATIVE DNA HELICASE"/>
    <property type="match status" value="1"/>
</dbReference>
<dbReference type="InterPro" id="IPR007693">
    <property type="entry name" value="DNA_helicase_DnaB-like_N"/>
</dbReference>